<dbReference type="EMBL" id="CALBWS010000009">
    <property type="protein sequence ID" value="CAH2714700.1"/>
    <property type="molecule type" value="Genomic_DNA"/>
</dbReference>
<comment type="caution">
    <text evidence="4">The sequence shown here is derived from an EMBL/GenBank/DDBJ whole genome shotgun (WGS) entry which is preliminary data.</text>
</comment>
<protein>
    <submittedName>
        <fullName evidence="4">Guanidinium efflux system subunit GdnD</fullName>
    </submittedName>
</protein>
<comment type="subcellular location">
    <subcellularLocation>
        <location evidence="2">Cell membrane</location>
        <topology evidence="2">Multi-pass membrane protein</topology>
    </subcellularLocation>
    <subcellularLocation>
        <location evidence="1">Endomembrane system</location>
        <topology evidence="1">Multi-pass membrane protein</topology>
    </subcellularLocation>
</comment>
<dbReference type="InterPro" id="IPR037185">
    <property type="entry name" value="EmrE-like"/>
</dbReference>
<reference evidence="4" key="1">
    <citation type="submission" date="2022-04" db="EMBL/GenBank/DDBJ databases">
        <authorList>
            <person name="Criscuolo A."/>
        </authorList>
    </citation>
    <scope>NUCLEOTIDE SEQUENCE</scope>
    <source>
        <strain evidence="4">CIP111895</strain>
    </source>
</reference>
<evidence type="ECO:0000256" key="1">
    <source>
        <dbReference type="ARBA" id="ARBA00004127"/>
    </source>
</evidence>
<keyword evidence="2 3" id="KW-0812">Transmembrane</keyword>
<keyword evidence="3" id="KW-0472">Membrane</keyword>
<dbReference type="SUPFAM" id="SSF103481">
    <property type="entry name" value="Multidrug resistance efflux transporter EmrE"/>
    <property type="match status" value="1"/>
</dbReference>
<dbReference type="Gene3D" id="1.10.3730.20">
    <property type="match status" value="1"/>
</dbReference>
<proteinExistence type="inferred from homology"/>
<evidence type="ECO:0000313" key="4">
    <source>
        <dbReference type="EMBL" id="CAH2714700.1"/>
    </source>
</evidence>
<keyword evidence="3" id="KW-1133">Transmembrane helix</keyword>
<dbReference type="Proteomes" id="UP000838308">
    <property type="component" value="Unassembled WGS sequence"/>
</dbReference>
<evidence type="ECO:0000256" key="2">
    <source>
        <dbReference type="RuleBase" id="RU003942"/>
    </source>
</evidence>
<feature type="transmembrane region" description="Helical" evidence="3">
    <location>
        <begin position="6"/>
        <end position="25"/>
    </location>
</feature>
<dbReference type="Pfam" id="PF00893">
    <property type="entry name" value="Multi_Drug_Res"/>
    <property type="match status" value="1"/>
</dbReference>
<evidence type="ECO:0000313" key="5">
    <source>
        <dbReference type="Proteomes" id="UP000838308"/>
    </source>
</evidence>
<accession>A0ABM9EQ10</accession>
<gene>
    <name evidence="4" type="primary">gdnD_1</name>
    <name evidence="4" type="ORF">BACCIP111895_01876</name>
</gene>
<feature type="transmembrane region" description="Helical" evidence="3">
    <location>
        <begin position="34"/>
        <end position="51"/>
    </location>
</feature>
<dbReference type="InterPro" id="IPR045324">
    <property type="entry name" value="Small_multidrug_res"/>
</dbReference>
<name>A0ABM9EQ10_9BACI</name>
<evidence type="ECO:0000256" key="3">
    <source>
        <dbReference type="SAM" id="Phobius"/>
    </source>
</evidence>
<sequence>MINNKKAIWTGIGSAGSVLIGMLFFKKSKDSKRILFISGIVISIIGLKFVSGY</sequence>
<organism evidence="4 5">
    <name type="scientific">Neobacillus rhizosphaerae</name>
    <dbReference type="NCBI Taxonomy" id="2880965"/>
    <lineage>
        <taxon>Bacteria</taxon>
        <taxon>Bacillati</taxon>
        <taxon>Bacillota</taxon>
        <taxon>Bacilli</taxon>
        <taxon>Bacillales</taxon>
        <taxon>Bacillaceae</taxon>
        <taxon>Neobacillus</taxon>
    </lineage>
</organism>
<comment type="similarity">
    <text evidence="2">Belongs to the drug/metabolite transporter (DMT) superfamily. Small multidrug resistance (SMR) (TC 2.A.7.1) family.</text>
</comment>
<keyword evidence="5" id="KW-1185">Reference proteome</keyword>